<dbReference type="Pfam" id="PF00941">
    <property type="entry name" value="FAD_binding_5"/>
    <property type="match status" value="1"/>
</dbReference>
<dbReference type="InterPro" id="IPR051312">
    <property type="entry name" value="Diverse_Substr_Oxidored"/>
</dbReference>
<dbReference type="InterPro" id="IPR005107">
    <property type="entry name" value="CO_DH_flav_C"/>
</dbReference>
<dbReference type="InterPro" id="IPR036683">
    <property type="entry name" value="CO_DH_flav_C_dom_sf"/>
</dbReference>
<dbReference type="Gene3D" id="3.30.465.10">
    <property type="match status" value="1"/>
</dbReference>
<dbReference type="InterPro" id="IPR016169">
    <property type="entry name" value="FAD-bd_PCMH_sub2"/>
</dbReference>
<feature type="domain" description="FAD-binding PCMH-type" evidence="1">
    <location>
        <begin position="1"/>
        <end position="163"/>
    </location>
</feature>
<dbReference type="SUPFAM" id="SSF55447">
    <property type="entry name" value="CO dehydrogenase flavoprotein C-terminal domain-like"/>
    <property type="match status" value="1"/>
</dbReference>
<protein>
    <submittedName>
        <fullName evidence="2">FAD binding domain-containing protein</fullName>
    </submittedName>
</protein>
<reference evidence="2" key="2">
    <citation type="submission" date="2021-09" db="EMBL/GenBank/DDBJ databases">
        <authorList>
            <person name="Gilroy R."/>
        </authorList>
    </citation>
    <scope>NUCLEOTIDE SEQUENCE</scope>
    <source>
        <strain evidence="2">ChiGjej2B2-7701</strain>
    </source>
</reference>
<dbReference type="GO" id="GO:0016491">
    <property type="term" value="F:oxidoreductase activity"/>
    <property type="evidence" value="ECO:0007669"/>
    <property type="project" value="InterPro"/>
</dbReference>
<evidence type="ECO:0000259" key="1">
    <source>
        <dbReference type="PROSITE" id="PS51387"/>
    </source>
</evidence>
<dbReference type="PANTHER" id="PTHR42659:SF9">
    <property type="entry name" value="XANTHINE DEHYDROGENASE FAD-BINDING SUBUNIT XDHB-RELATED"/>
    <property type="match status" value="1"/>
</dbReference>
<evidence type="ECO:0000313" key="2">
    <source>
        <dbReference type="EMBL" id="HJG31185.1"/>
    </source>
</evidence>
<sequence>MLRFGRYVRAANVEDALEVLRFRKGAQVMGGGMWMRLSDRTVPCVIDLSDCGLDKIEETEDEYRIGAYVTLRDLECAADFNYRTGNVLNAAVHDIVGVQFRQLATVGGSVFGRFGFSDVICALLALDSEVELVGAGRVPLATFIDMPYELDVLTHVIVKKHDYQASYQCLRKAATDFSTINVCAARWDGTWHVAVGSRPAKARLLAGEALGVSSAEPTADEIARAVEAVRGLAYSSNMWGSERYRRHLAGALTARSIVQAAHYASTEAYQAALAACTREEAIR</sequence>
<gene>
    <name evidence="2" type="ORF">K8U80_07290</name>
</gene>
<dbReference type="Gene3D" id="3.30.390.50">
    <property type="entry name" value="CO dehydrogenase flavoprotein, C-terminal domain"/>
    <property type="match status" value="1"/>
</dbReference>
<dbReference type="AlphaFoldDB" id="A0A921ISU4"/>
<dbReference type="InterPro" id="IPR002346">
    <property type="entry name" value="Mopterin_DH_FAD-bd"/>
</dbReference>
<dbReference type="InterPro" id="IPR036318">
    <property type="entry name" value="FAD-bd_PCMH-like_sf"/>
</dbReference>
<evidence type="ECO:0000313" key="3">
    <source>
        <dbReference type="Proteomes" id="UP000746751"/>
    </source>
</evidence>
<dbReference type="PANTHER" id="PTHR42659">
    <property type="entry name" value="XANTHINE DEHYDROGENASE SUBUNIT C-RELATED"/>
    <property type="match status" value="1"/>
</dbReference>
<dbReference type="SUPFAM" id="SSF56176">
    <property type="entry name" value="FAD-binding/transporter-associated domain-like"/>
    <property type="match status" value="1"/>
</dbReference>
<dbReference type="PROSITE" id="PS51387">
    <property type="entry name" value="FAD_PCMH"/>
    <property type="match status" value="1"/>
</dbReference>
<accession>A0A921ISU4</accession>
<reference evidence="2" key="1">
    <citation type="journal article" date="2021" name="PeerJ">
        <title>Extensive microbial diversity within the chicken gut microbiome revealed by metagenomics and culture.</title>
        <authorList>
            <person name="Gilroy R."/>
            <person name="Ravi A."/>
            <person name="Getino M."/>
            <person name="Pursley I."/>
            <person name="Horton D.L."/>
            <person name="Alikhan N.F."/>
            <person name="Baker D."/>
            <person name="Gharbi K."/>
            <person name="Hall N."/>
            <person name="Watson M."/>
            <person name="Adriaenssens E.M."/>
            <person name="Foster-Nyarko E."/>
            <person name="Jarju S."/>
            <person name="Secka A."/>
            <person name="Antonio M."/>
            <person name="Oren A."/>
            <person name="Chaudhuri R.R."/>
            <person name="La Ragione R."/>
            <person name="Hildebrand F."/>
            <person name="Pallen M.J."/>
        </authorList>
    </citation>
    <scope>NUCLEOTIDE SEQUENCE</scope>
    <source>
        <strain evidence="2">ChiGjej2B2-7701</strain>
    </source>
</reference>
<proteinExistence type="predicted"/>
<dbReference type="EMBL" id="DYVF01000045">
    <property type="protein sequence ID" value="HJG31185.1"/>
    <property type="molecule type" value="Genomic_DNA"/>
</dbReference>
<comment type="caution">
    <text evidence="2">The sequence shown here is derived from an EMBL/GenBank/DDBJ whole genome shotgun (WGS) entry which is preliminary data.</text>
</comment>
<dbReference type="InterPro" id="IPR016166">
    <property type="entry name" value="FAD-bd_PCMH"/>
</dbReference>
<dbReference type="Proteomes" id="UP000746751">
    <property type="component" value="Unassembled WGS sequence"/>
</dbReference>
<dbReference type="SMART" id="SM01092">
    <property type="entry name" value="CO_deh_flav_C"/>
    <property type="match status" value="1"/>
</dbReference>
<dbReference type="GO" id="GO:0071949">
    <property type="term" value="F:FAD binding"/>
    <property type="evidence" value="ECO:0007669"/>
    <property type="project" value="InterPro"/>
</dbReference>
<name>A0A921ISU4_9ACTN</name>
<organism evidence="2 3">
    <name type="scientific">Collinsella ihumii</name>
    <dbReference type="NCBI Taxonomy" id="1720204"/>
    <lineage>
        <taxon>Bacteria</taxon>
        <taxon>Bacillati</taxon>
        <taxon>Actinomycetota</taxon>
        <taxon>Coriobacteriia</taxon>
        <taxon>Coriobacteriales</taxon>
        <taxon>Coriobacteriaceae</taxon>
        <taxon>Collinsella</taxon>
    </lineage>
</organism>